<feature type="compositionally biased region" description="Basic and acidic residues" evidence="7">
    <location>
        <begin position="513"/>
        <end position="527"/>
    </location>
</feature>
<evidence type="ECO:0000256" key="6">
    <source>
        <dbReference type="PROSITE-ProRule" id="PRU00146"/>
    </source>
</evidence>
<keyword evidence="4" id="KW-0862">Zinc</keyword>
<evidence type="ECO:0000313" key="10">
    <source>
        <dbReference type="Proteomes" id="UP000276776"/>
    </source>
</evidence>
<evidence type="ECO:0000256" key="4">
    <source>
        <dbReference type="ARBA" id="ARBA00022833"/>
    </source>
</evidence>
<dbReference type="InterPro" id="IPR037869">
    <property type="entry name" value="Spp1/CFP1"/>
</dbReference>
<dbReference type="Gene3D" id="3.30.40.10">
    <property type="entry name" value="Zinc/RING finger domain, C3HC4 (zinc finger)"/>
    <property type="match status" value="1"/>
</dbReference>
<evidence type="ECO:0000313" key="9">
    <source>
        <dbReference type="EMBL" id="VDN01052.1"/>
    </source>
</evidence>
<keyword evidence="5" id="KW-0539">Nucleus</keyword>
<dbReference type="PANTHER" id="PTHR46174:SF1">
    <property type="entry name" value="CXXC-TYPE ZINC FINGER PROTEIN 1"/>
    <property type="match status" value="1"/>
</dbReference>
<sequence>MEQEDQSVKQPEKVNVIFEDLTDEEEGHASQQTKVISNSSAVKSEENKYGNTKKKKVEAIRMFTILDILTAEGEFDGFGSAERMCSNVSESAVEHENRNVKEHSPKPIKERKGLAKQKQYVKEMNSKGTNTVAEVAAVVPEAKEDTVKERNTEIKQTKKKEFQKEIHHILLDAVVKVGIPMVPGTTEVETAQKIAESLIEATEAIMKLYGDVYGEISPKPITDETAHTSLVPSSEPNILQTEVVDHEPRRYCICQSTDDSSFMICCDFCEVWYHGDCVKVDAVLAKRMEKYACPYCNEKDENQKTVYRITKRGRKKRTANAMTVDMQKEGSSSMPIVSGEMGQEEKRDGRECHNCINFSSHCGSCNHCQNSVEPCLKRICLISDCCNKGERNRRKMKNGAKCIAKNTSVLDSESVVYSFSSRGRRRRMKYVNMTEYEDSDNGNEDDSEEKDSLWKHTAFSVPDTKKRRKRMGSRRNKRKNQKNGGSLQNNGGSLQKNIATKGVDSGLSVTSTQREEPSCRLPKEREISNNSSSMENIRFLLKRAAEQNQKYMEGLQVLARSHREIQRWIEEVNSASGALACLAKLVIENTEHYFIRSAGQYDFNSS</sequence>
<feature type="compositionally biased region" description="Basic residues" evidence="7">
    <location>
        <begin position="465"/>
        <end position="481"/>
    </location>
</feature>
<reference evidence="9 10" key="2">
    <citation type="submission" date="2018-11" db="EMBL/GenBank/DDBJ databases">
        <authorList>
            <consortium name="Pathogen Informatics"/>
        </authorList>
    </citation>
    <scope>NUCLEOTIDE SEQUENCE [LARGE SCALE GENOMIC DNA]</scope>
</reference>
<feature type="region of interest" description="Disordered" evidence="7">
    <location>
        <begin position="20"/>
        <end position="53"/>
    </location>
</feature>
<dbReference type="InterPro" id="IPR001965">
    <property type="entry name" value="Znf_PHD"/>
</dbReference>
<evidence type="ECO:0000256" key="3">
    <source>
        <dbReference type="ARBA" id="ARBA00022771"/>
    </source>
</evidence>
<dbReference type="AlphaFoldDB" id="A0A0N5CUR4"/>
<dbReference type="GO" id="GO:0048188">
    <property type="term" value="C:Set1C/COMPASS complex"/>
    <property type="evidence" value="ECO:0007669"/>
    <property type="project" value="InterPro"/>
</dbReference>
<keyword evidence="2" id="KW-0479">Metal-binding</keyword>
<dbReference type="SMART" id="SM00249">
    <property type="entry name" value="PHD"/>
    <property type="match status" value="1"/>
</dbReference>
<evidence type="ECO:0000259" key="8">
    <source>
        <dbReference type="PROSITE" id="PS50016"/>
    </source>
</evidence>
<organism evidence="11">
    <name type="scientific">Thelazia callipaeda</name>
    <name type="common">Oriental eyeworm</name>
    <name type="synonym">Parasitic nematode</name>
    <dbReference type="NCBI Taxonomy" id="103827"/>
    <lineage>
        <taxon>Eukaryota</taxon>
        <taxon>Metazoa</taxon>
        <taxon>Ecdysozoa</taxon>
        <taxon>Nematoda</taxon>
        <taxon>Chromadorea</taxon>
        <taxon>Rhabditida</taxon>
        <taxon>Spirurina</taxon>
        <taxon>Spiruromorpha</taxon>
        <taxon>Thelazioidea</taxon>
        <taxon>Thelaziidae</taxon>
        <taxon>Thelazia</taxon>
    </lineage>
</organism>
<gene>
    <name evidence="9" type="ORF">TCLT_LOCUS4008</name>
</gene>
<evidence type="ECO:0000256" key="1">
    <source>
        <dbReference type="ARBA" id="ARBA00004123"/>
    </source>
</evidence>
<evidence type="ECO:0000256" key="7">
    <source>
        <dbReference type="SAM" id="MobiDB-lite"/>
    </source>
</evidence>
<reference evidence="11" key="1">
    <citation type="submission" date="2017-02" db="UniProtKB">
        <authorList>
            <consortium name="WormBaseParasite"/>
        </authorList>
    </citation>
    <scope>IDENTIFICATION</scope>
</reference>
<comment type="subcellular location">
    <subcellularLocation>
        <location evidence="1">Nucleus</location>
    </subcellularLocation>
</comment>
<dbReference type="EMBL" id="UYYF01004273">
    <property type="protein sequence ID" value="VDN01052.1"/>
    <property type="molecule type" value="Genomic_DNA"/>
</dbReference>
<accession>A0A0N5CUR4</accession>
<evidence type="ECO:0000256" key="2">
    <source>
        <dbReference type="ARBA" id="ARBA00022723"/>
    </source>
</evidence>
<protein>
    <submittedName>
        <fullName evidence="11">PHD-type domain-containing protein</fullName>
    </submittedName>
</protein>
<dbReference type="SUPFAM" id="SSF57903">
    <property type="entry name" value="FYVE/PHD zinc finger"/>
    <property type="match status" value="1"/>
</dbReference>
<dbReference type="PROSITE" id="PS50016">
    <property type="entry name" value="ZF_PHD_2"/>
    <property type="match status" value="1"/>
</dbReference>
<dbReference type="InterPro" id="IPR011011">
    <property type="entry name" value="Znf_FYVE_PHD"/>
</dbReference>
<feature type="domain" description="PHD-type" evidence="8">
    <location>
        <begin position="249"/>
        <end position="299"/>
    </location>
</feature>
<dbReference type="STRING" id="103827.A0A0N5CUR4"/>
<feature type="region of interest" description="Disordered" evidence="7">
    <location>
        <begin position="436"/>
        <end position="528"/>
    </location>
</feature>
<dbReference type="InterPro" id="IPR019786">
    <property type="entry name" value="Zinc_finger_PHD-type_CS"/>
</dbReference>
<dbReference type="PANTHER" id="PTHR46174">
    <property type="entry name" value="CXXC-TYPE ZINC FINGER PROTEIN 1"/>
    <property type="match status" value="1"/>
</dbReference>
<evidence type="ECO:0000256" key="5">
    <source>
        <dbReference type="ARBA" id="ARBA00023242"/>
    </source>
</evidence>
<dbReference type="InterPro" id="IPR013083">
    <property type="entry name" value="Znf_RING/FYVE/PHD"/>
</dbReference>
<keyword evidence="10" id="KW-1185">Reference proteome</keyword>
<proteinExistence type="predicted"/>
<dbReference type="GO" id="GO:0045893">
    <property type="term" value="P:positive regulation of DNA-templated transcription"/>
    <property type="evidence" value="ECO:0007669"/>
    <property type="project" value="TreeGrafter"/>
</dbReference>
<evidence type="ECO:0000313" key="11">
    <source>
        <dbReference type="WBParaSite" id="TCLT_0000401901-mRNA-1"/>
    </source>
</evidence>
<feature type="compositionally biased region" description="Low complexity" evidence="7">
    <location>
        <begin position="482"/>
        <end position="494"/>
    </location>
</feature>
<feature type="compositionally biased region" description="Polar residues" evidence="7">
    <location>
        <begin position="29"/>
        <end position="42"/>
    </location>
</feature>
<dbReference type="OrthoDB" id="436852at2759"/>
<dbReference type="InterPro" id="IPR019787">
    <property type="entry name" value="Znf_PHD-finger"/>
</dbReference>
<keyword evidence="3 6" id="KW-0863">Zinc-finger</keyword>
<dbReference type="WBParaSite" id="TCLT_0000401901-mRNA-1">
    <property type="protein sequence ID" value="TCLT_0000401901-mRNA-1"/>
    <property type="gene ID" value="TCLT_0000401901"/>
</dbReference>
<dbReference type="Pfam" id="PF00628">
    <property type="entry name" value="PHD"/>
    <property type="match status" value="1"/>
</dbReference>
<name>A0A0N5CUR4_THECL</name>
<feature type="compositionally biased region" description="Acidic residues" evidence="7">
    <location>
        <begin position="436"/>
        <end position="449"/>
    </location>
</feature>
<dbReference type="GO" id="GO:0008270">
    <property type="term" value="F:zinc ion binding"/>
    <property type="evidence" value="ECO:0007669"/>
    <property type="project" value="UniProtKB-KW"/>
</dbReference>
<dbReference type="PROSITE" id="PS01359">
    <property type="entry name" value="ZF_PHD_1"/>
    <property type="match status" value="1"/>
</dbReference>
<dbReference type="Proteomes" id="UP000276776">
    <property type="component" value="Unassembled WGS sequence"/>
</dbReference>